<evidence type="ECO:0000259" key="2">
    <source>
        <dbReference type="PROSITE" id="PS51819"/>
    </source>
</evidence>
<protein>
    <submittedName>
        <fullName evidence="3">VOC family protein</fullName>
    </submittedName>
</protein>
<keyword evidence="4" id="KW-1185">Reference proteome</keyword>
<dbReference type="OrthoDB" id="197463at2"/>
<dbReference type="EMBL" id="VDUX01000005">
    <property type="protein sequence ID" value="TXL57902.1"/>
    <property type="molecule type" value="Genomic_DNA"/>
</dbReference>
<dbReference type="PANTHER" id="PTHR43048">
    <property type="entry name" value="METHYLMALONYL-COA EPIMERASE"/>
    <property type="match status" value="1"/>
</dbReference>
<dbReference type="PROSITE" id="PS51819">
    <property type="entry name" value="VOC"/>
    <property type="match status" value="1"/>
</dbReference>
<feature type="domain" description="VOC" evidence="2">
    <location>
        <begin position="4"/>
        <end position="133"/>
    </location>
</feature>
<evidence type="ECO:0000313" key="4">
    <source>
        <dbReference type="Proteomes" id="UP000321571"/>
    </source>
</evidence>
<evidence type="ECO:0000256" key="1">
    <source>
        <dbReference type="ARBA" id="ARBA00022723"/>
    </source>
</evidence>
<dbReference type="AlphaFoldDB" id="A0A5C8NEL3"/>
<dbReference type="Proteomes" id="UP000321571">
    <property type="component" value="Unassembled WGS sequence"/>
</dbReference>
<dbReference type="Pfam" id="PF00903">
    <property type="entry name" value="Glyoxalase"/>
    <property type="match status" value="1"/>
</dbReference>
<name>A0A5C8NEL3_9ACTN</name>
<dbReference type="InterPro" id="IPR004360">
    <property type="entry name" value="Glyas_Fos-R_dOase_dom"/>
</dbReference>
<dbReference type="RefSeq" id="WP_147686788.1">
    <property type="nucleotide sequence ID" value="NZ_VDUX01000005.1"/>
</dbReference>
<dbReference type="InterPro" id="IPR037523">
    <property type="entry name" value="VOC_core"/>
</dbReference>
<keyword evidence="1" id="KW-0479">Metal-binding</keyword>
<dbReference type="Gene3D" id="3.10.180.10">
    <property type="entry name" value="2,3-Dihydroxybiphenyl 1,2-Dioxygenase, domain 1"/>
    <property type="match status" value="1"/>
</dbReference>
<dbReference type="GO" id="GO:0046872">
    <property type="term" value="F:metal ion binding"/>
    <property type="evidence" value="ECO:0007669"/>
    <property type="project" value="UniProtKB-KW"/>
</dbReference>
<sequence length="133" mass="14386">MSISLTTTHLTVHDVDLALAFYRDTLGLTVTNDVKNDYGRWTSVQTPGQSDITIVLSEPHAGRSPEDGDALARLLAKGALNGFIFAVDDLDATFEKVQASGAEVLQEPMDQPWGVRDAAFRDPSGNTVRLNQA</sequence>
<organism evidence="3 4">
    <name type="scientific">Aeromicrobium terrae</name>
    <dbReference type="NCBI Taxonomy" id="2498846"/>
    <lineage>
        <taxon>Bacteria</taxon>
        <taxon>Bacillati</taxon>
        <taxon>Actinomycetota</taxon>
        <taxon>Actinomycetes</taxon>
        <taxon>Propionibacteriales</taxon>
        <taxon>Nocardioidaceae</taxon>
        <taxon>Aeromicrobium</taxon>
    </lineage>
</organism>
<comment type="caution">
    <text evidence="3">The sequence shown here is derived from an EMBL/GenBank/DDBJ whole genome shotgun (WGS) entry which is preliminary data.</text>
</comment>
<dbReference type="InterPro" id="IPR051785">
    <property type="entry name" value="MMCE/EMCE_epimerase"/>
</dbReference>
<reference evidence="3 4" key="1">
    <citation type="submission" date="2019-06" db="EMBL/GenBank/DDBJ databases">
        <title>Aeromicrobium sp. nov., isolated from a maize field.</title>
        <authorList>
            <person name="Lin S.-Y."/>
            <person name="Tsai C.-F."/>
            <person name="Young C.-C."/>
        </authorList>
    </citation>
    <scope>NUCLEOTIDE SEQUENCE [LARGE SCALE GENOMIC DNA]</scope>
    <source>
        <strain evidence="3 4">CC-CFT486</strain>
    </source>
</reference>
<dbReference type="PANTHER" id="PTHR43048:SF4">
    <property type="entry name" value="RING-CLEAVING DIOXYGENASE-RELATED"/>
    <property type="match status" value="1"/>
</dbReference>
<proteinExistence type="predicted"/>
<gene>
    <name evidence="3" type="ORF">FHP06_11205</name>
</gene>
<accession>A0A5C8NEL3</accession>
<dbReference type="InterPro" id="IPR029068">
    <property type="entry name" value="Glyas_Bleomycin-R_OHBP_Dase"/>
</dbReference>
<evidence type="ECO:0000313" key="3">
    <source>
        <dbReference type="EMBL" id="TXL57902.1"/>
    </source>
</evidence>
<dbReference type="GO" id="GO:0004493">
    <property type="term" value="F:methylmalonyl-CoA epimerase activity"/>
    <property type="evidence" value="ECO:0007669"/>
    <property type="project" value="TreeGrafter"/>
</dbReference>
<dbReference type="SUPFAM" id="SSF54593">
    <property type="entry name" value="Glyoxalase/Bleomycin resistance protein/Dihydroxybiphenyl dioxygenase"/>
    <property type="match status" value="1"/>
</dbReference>
<dbReference type="GO" id="GO:0046491">
    <property type="term" value="P:L-methylmalonyl-CoA metabolic process"/>
    <property type="evidence" value="ECO:0007669"/>
    <property type="project" value="TreeGrafter"/>
</dbReference>